<evidence type="ECO:0000256" key="1">
    <source>
        <dbReference type="SAM" id="MobiDB-lite"/>
    </source>
</evidence>
<gene>
    <name evidence="2" type="ORF">Ate02nite_75470</name>
</gene>
<accession>A0A919TYE5</accession>
<dbReference type="AlphaFoldDB" id="A0A919TYE5"/>
<sequence length="70" mass="7835">MQAVGQEERKVRADERRREADHDEDEGEREKPAERGWCGHGSLTLRLAGACSEVVVSTITIDVVVMVPWS</sequence>
<organism evidence="2 3">
    <name type="scientific">Paractinoplanes tereljensis</name>
    <dbReference type="NCBI Taxonomy" id="571912"/>
    <lineage>
        <taxon>Bacteria</taxon>
        <taxon>Bacillati</taxon>
        <taxon>Actinomycetota</taxon>
        <taxon>Actinomycetes</taxon>
        <taxon>Micromonosporales</taxon>
        <taxon>Micromonosporaceae</taxon>
        <taxon>Paractinoplanes</taxon>
    </lineage>
</organism>
<comment type="caution">
    <text evidence="2">The sequence shown here is derived from an EMBL/GenBank/DDBJ whole genome shotgun (WGS) entry which is preliminary data.</text>
</comment>
<reference evidence="2" key="1">
    <citation type="submission" date="2021-01" db="EMBL/GenBank/DDBJ databases">
        <title>Whole genome shotgun sequence of Actinoplanes tereljensis NBRC 105297.</title>
        <authorList>
            <person name="Komaki H."/>
            <person name="Tamura T."/>
        </authorList>
    </citation>
    <scope>NUCLEOTIDE SEQUENCE</scope>
    <source>
        <strain evidence="2">NBRC 105297</strain>
    </source>
</reference>
<protein>
    <submittedName>
        <fullName evidence="2">Uncharacterized protein</fullName>
    </submittedName>
</protein>
<dbReference type="EMBL" id="BOMY01000048">
    <property type="protein sequence ID" value="GIF24817.1"/>
    <property type="molecule type" value="Genomic_DNA"/>
</dbReference>
<proteinExistence type="predicted"/>
<name>A0A919TYE5_9ACTN</name>
<feature type="region of interest" description="Disordered" evidence="1">
    <location>
        <begin position="1"/>
        <end position="36"/>
    </location>
</feature>
<feature type="compositionally biased region" description="Basic and acidic residues" evidence="1">
    <location>
        <begin position="1"/>
        <end position="21"/>
    </location>
</feature>
<dbReference type="Proteomes" id="UP000623608">
    <property type="component" value="Unassembled WGS sequence"/>
</dbReference>
<keyword evidence="3" id="KW-1185">Reference proteome</keyword>
<evidence type="ECO:0000313" key="3">
    <source>
        <dbReference type="Proteomes" id="UP000623608"/>
    </source>
</evidence>
<evidence type="ECO:0000313" key="2">
    <source>
        <dbReference type="EMBL" id="GIF24817.1"/>
    </source>
</evidence>